<reference evidence="2 3" key="1">
    <citation type="submission" date="2017-04" db="EMBL/GenBank/DDBJ databases">
        <authorList>
            <person name="Afonso C.L."/>
            <person name="Miller P.J."/>
            <person name="Scott M.A."/>
            <person name="Spackman E."/>
            <person name="Goraichik I."/>
            <person name="Dimitrov K.M."/>
            <person name="Suarez D.L."/>
            <person name="Swayne D.E."/>
        </authorList>
    </citation>
    <scope>NUCLEOTIDE SEQUENCE [LARGE SCALE GENOMIC DNA]</scope>
    <source>
        <strain evidence="2 3">B5P</strain>
    </source>
</reference>
<proteinExistence type="predicted"/>
<evidence type="ECO:0000313" key="3">
    <source>
        <dbReference type="Proteomes" id="UP000193083"/>
    </source>
</evidence>
<gene>
    <name evidence="2" type="ORF">SAMN02982922_2662</name>
</gene>
<protein>
    <recommendedName>
        <fullName evidence="4">DUF3828 domain-containing protein</fullName>
    </recommendedName>
</protein>
<evidence type="ECO:0008006" key="4">
    <source>
        <dbReference type="Google" id="ProtNLM"/>
    </source>
</evidence>
<feature type="chain" id="PRO_5012598047" description="DUF3828 domain-containing protein" evidence="1">
    <location>
        <begin position="22"/>
        <end position="161"/>
    </location>
</feature>
<dbReference type="PROSITE" id="PS51257">
    <property type="entry name" value="PROKAR_LIPOPROTEIN"/>
    <property type="match status" value="1"/>
</dbReference>
<keyword evidence="1" id="KW-0732">Signal</keyword>
<dbReference type="EMBL" id="FXBL01000004">
    <property type="protein sequence ID" value="SMH41956.1"/>
    <property type="molecule type" value="Genomic_DNA"/>
</dbReference>
<organism evidence="2 3">
    <name type="scientific">Mesorhizobium australicum</name>
    <dbReference type="NCBI Taxonomy" id="536018"/>
    <lineage>
        <taxon>Bacteria</taxon>
        <taxon>Pseudomonadati</taxon>
        <taxon>Pseudomonadota</taxon>
        <taxon>Alphaproteobacteria</taxon>
        <taxon>Hyphomicrobiales</taxon>
        <taxon>Phyllobacteriaceae</taxon>
        <taxon>Mesorhizobium</taxon>
    </lineage>
</organism>
<name>A0A1X7NW86_9HYPH</name>
<sequence>MLKTRLSVAAVLFAVACPAWAEPDVGDVSNRFCELQTADDMAGLRELMTADLRAIVEDAEERNAAVADASGHDSAPLAAGIPYRGVVDRPASCLASKVSPAANVTIVDIAYYSEKGERWTDRLVLKPETGEMRVDDILFASFPTDTYQAGLRRVLADTFDQ</sequence>
<evidence type="ECO:0000256" key="1">
    <source>
        <dbReference type="SAM" id="SignalP"/>
    </source>
</evidence>
<dbReference type="Proteomes" id="UP000193083">
    <property type="component" value="Unassembled WGS sequence"/>
</dbReference>
<dbReference type="AlphaFoldDB" id="A0A1X7NW86"/>
<accession>A0A1X7NW86</accession>
<evidence type="ECO:0000313" key="2">
    <source>
        <dbReference type="EMBL" id="SMH41956.1"/>
    </source>
</evidence>
<feature type="signal peptide" evidence="1">
    <location>
        <begin position="1"/>
        <end position="21"/>
    </location>
</feature>
<dbReference type="RefSeq" id="WP_085464581.1">
    <property type="nucleotide sequence ID" value="NZ_FXBL01000004.1"/>
</dbReference>
<keyword evidence="3" id="KW-1185">Reference proteome</keyword>